<evidence type="ECO:0000313" key="2">
    <source>
        <dbReference type="Proteomes" id="UP000431922"/>
    </source>
</evidence>
<gene>
    <name evidence="1" type="ORF">GRI65_04390</name>
</gene>
<proteinExistence type="predicted"/>
<reference evidence="1 2" key="1">
    <citation type="submission" date="2019-12" db="EMBL/GenBank/DDBJ databases">
        <title>Genomic-based taxomic classification of the family Erythrobacteraceae.</title>
        <authorList>
            <person name="Xu L."/>
        </authorList>
    </citation>
    <scope>NUCLEOTIDE SEQUENCE [LARGE SCALE GENOMIC DNA]</scope>
    <source>
        <strain evidence="1 2">KCTC 42453</strain>
    </source>
</reference>
<evidence type="ECO:0000313" key="1">
    <source>
        <dbReference type="EMBL" id="MXP43695.1"/>
    </source>
</evidence>
<protein>
    <submittedName>
        <fullName evidence="1">Uncharacterized protein</fullName>
    </submittedName>
</protein>
<organism evidence="1 2">
    <name type="scientific">Allopontixanthobacter sediminis</name>
    <dbReference type="NCBI Taxonomy" id="1689985"/>
    <lineage>
        <taxon>Bacteria</taxon>
        <taxon>Pseudomonadati</taxon>
        <taxon>Pseudomonadota</taxon>
        <taxon>Alphaproteobacteria</taxon>
        <taxon>Sphingomonadales</taxon>
        <taxon>Erythrobacteraceae</taxon>
        <taxon>Allopontixanthobacter</taxon>
    </lineage>
</organism>
<name>A0A845AZK9_9SPHN</name>
<sequence>MSNGPNPAEEHQAHLVQNELIEMVNRLRAEGMSRQVISTGLAMGIADTVTSWSGAQSVAPWFARHACLVRDLQKPGD</sequence>
<comment type="caution">
    <text evidence="1">The sequence shown here is derived from an EMBL/GenBank/DDBJ whole genome shotgun (WGS) entry which is preliminary data.</text>
</comment>
<dbReference type="EMBL" id="WTYL01000001">
    <property type="protein sequence ID" value="MXP43695.1"/>
    <property type="molecule type" value="Genomic_DNA"/>
</dbReference>
<dbReference type="RefSeq" id="WP_160755277.1">
    <property type="nucleotide sequence ID" value="NZ_WTYL01000001.1"/>
</dbReference>
<dbReference type="Proteomes" id="UP000431922">
    <property type="component" value="Unassembled WGS sequence"/>
</dbReference>
<accession>A0A845AZK9</accession>
<dbReference type="AlphaFoldDB" id="A0A845AZK9"/>
<keyword evidence="2" id="KW-1185">Reference proteome</keyword>